<dbReference type="OrthoDB" id="6330326at2759"/>
<evidence type="ECO:0000313" key="9">
    <source>
        <dbReference type="EMBL" id="OQV19397.1"/>
    </source>
</evidence>
<dbReference type="EMBL" id="MTYJ01000040">
    <property type="protein sequence ID" value="OQV19397.1"/>
    <property type="molecule type" value="Genomic_DNA"/>
</dbReference>
<feature type="region of interest" description="Disordered" evidence="6">
    <location>
        <begin position="197"/>
        <end position="218"/>
    </location>
</feature>
<evidence type="ECO:0000313" key="10">
    <source>
        <dbReference type="Proteomes" id="UP000192578"/>
    </source>
</evidence>
<sequence>MLRSLGTEQPQSWSTIPMYFLMLIIGSMAVILAQSPVEAHPAVIEGSSTSSVNSQPWTRVLESLRENHDVRREKRSPRVVCGSKLADLLSMVCHGRYNSPTRNGRRRRSAISDEWDPETPISWMIPEDDDVDYEDDMTVAGDVSDRVKRSAHGKPFKGRKQHAKVALGLSPQFQAKNLIAAQDEPDASVRDRNWAGAMSSTEEGSMGVGRGTTQANNPELMMPRTRKALARDIFVVERRSGNADDGESMGPHSQCCLKTCSMSQLKSYCHKDV</sequence>
<comment type="caution">
    <text evidence="9">The sequence shown here is derived from an EMBL/GenBank/DDBJ whole genome shotgun (WGS) entry which is preliminary data.</text>
</comment>
<dbReference type="InterPro" id="IPR016179">
    <property type="entry name" value="Insulin-like"/>
</dbReference>
<keyword evidence="4" id="KW-0732">Signal</keyword>
<dbReference type="GO" id="GO:0005179">
    <property type="term" value="F:hormone activity"/>
    <property type="evidence" value="ECO:0007669"/>
    <property type="project" value="InterPro"/>
</dbReference>
<dbReference type="SMART" id="SM00078">
    <property type="entry name" value="IlGF"/>
    <property type="match status" value="1"/>
</dbReference>
<dbReference type="PROSITE" id="PS00262">
    <property type="entry name" value="INSULIN"/>
    <property type="match status" value="1"/>
</dbReference>
<reference evidence="10" key="1">
    <citation type="submission" date="2017-01" db="EMBL/GenBank/DDBJ databases">
        <title>Comparative genomics of anhydrobiosis in the tardigrade Hypsibius dujardini.</title>
        <authorList>
            <person name="Yoshida Y."/>
            <person name="Koutsovoulos G."/>
            <person name="Laetsch D."/>
            <person name="Stevens L."/>
            <person name="Kumar S."/>
            <person name="Horikawa D."/>
            <person name="Ishino K."/>
            <person name="Komine S."/>
            <person name="Tomita M."/>
            <person name="Blaxter M."/>
            <person name="Arakawa K."/>
        </authorList>
    </citation>
    <scope>NUCLEOTIDE SEQUENCE [LARGE SCALE GENOMIC DNA]</scope>
    <source>
        <strain evidence="10">Z151</strain>
    </source>
</reference>
<feature type="transmembrane region" description="Helical" evidence="7">
    <location>
        <begin position="12"/>
        <end position="33"/>
    </location>
</feature>
<keyword evidence="7" id="KW-0472">Membrane</keyword>
<gene>
    <name evidence="9" type="ORF">BV898_06627</name>
</gene>
<comment type="similarity">
    <text evidence="1">Belongs to the insulin family.</text>
</comment>
<evidence type="ECO:0000256" key="3">
    <source>
        <dbReference type="ARBA" id="ARBA00022685"/>
    </source>
</evidence>
<evidence type="ECO:0000256" key="1">
    <source>
        <dbReference type="ARBA" id="ARBA00009034"/>
    </source>
</evidence>
<evidence type="ECO:0000256" key="5">
    <source>
        <dbReference type="ARBA" id="ARBA00023157"/>
    </source>
</evidence>
<protein>
    <recommendedName>
        <fullName evidence="8">Insulin-like domain-containing protein</fullName>
    </recommendedName>
</protein>
<keyword evidence="7" id="KW-1133">Transmembrane helix</keyword>
<evidence type="ECO:0000259" key="8">
    <source>
        <dbReference type="SMART" id="SM00078"/>
    </source>
</evidence>
<keyword evidence="3" id="KW-0165">Cleavage on pair of basic residues</keyword>
<accession>A0A1W0WW60</accession>
<evidence type="ECO:0000256" key="6">
    <source>
        <dbReference type="SAM" id="MobiDB-lite"/>
    </source>
</evidence>
<dbReference type="InterPro" id="IPR036438">
    <property type="entry name" value="Insulin-like_sf"/>
</dbReference>
<evidence type="ECO:0000256" key="4">
    <source>
        <dbReference type="ARBA" id="ARBA00022729"/>
    </source>
</evidence>
<proteinExistence type="inferred from homology"/>
<dbReference type="Gene3D" id="1.10.100.10">
    <property type="entry name" value="Insulin-like"/>
    <property type="match status" value="2"/>
</dbReference>
<evidence type="ECO:0000256" key="2">
    <source>
        <dbReference type="ARBA" id="ARBA00011207"/>
    </source>
</evidence>
<evidence type="ECO:0000256" key="7">
    <source>
        <dbReference type="SAM" id="Phobius"/>
    </source>
</evidence>
<dbReference type="PANTHER" id="PTHR13647:SF4">
    <property type="entry name" value="INSULIN-LIKE PEPTIDE 1-RELATED"/>
    <property type="match status" value="1"/>
</dbReference>
<dbReference type="PANTHER" id="PTHR13647">
    <property type="entry name" value="INSULIN-LIKE PEPTIDE 2-RELATED"/>
    <property type="match status" value="1"/>
</dbReference>
<organism evidence="9 10">
    <name type="scientific">Hypsibius exemplaris</name>
    <name type="common">Freshwater tardigrade</name>
    <dbReference type="NCBI Taxonomy" id="2072580"/>
    <lineage>
        <taxon>Eukaryota</taxon>
        <taxon>Metazoa</taxon>
        <taxon>Ecdysozoa</taxon>
        <taxon>Tardigrada</taxon>
        <taxon>Eutardigrada</taxon>
        <taxon>Parachela</taxon>
        <taxon>Hypsibioidea</taxon>
        <taxon>Hypsibiidae</taxon>
        <taxon>Hypsibius</taxon>
    </lineage>
</organism>
<dbReference type="AlphaFoldDB" id="A0A1W0WW60"/>
<feature type="domain" description="Insulin-like" evidence="8">
    <location>
        <begin position="78"/>
        <end position="269"/>
    </location>
</feature>
<keyword evidence="5" id="KW-1015">Disulfide bond</keyword>
<dbReference type="SUPFAM" id="SSF56994">
    <property type="entry name" value="Insulin-like"/>
    <property type="match status" value="1"/>
</dbReference>
<name>A0A1W0WW60_HYPEX</name>
<comment type="subunit">
    <text evidence="2">Heterodimer of a B chain and an A chain linked by two disulfide bonds.</text>
</comment>
<dbReference type="GO" id="GO:0005576">
    <property type="term" value="C:extracellular region"/>
    <property type="evidence" value="ECO:0007669"/>
    <property type="project" value="InterPro"/>
</dbReference>
<dbReference type="InterPro" id="IPR022353">
    <property type="entry name" value="Insulin_CS"/>
</dbReference>
<keyword evidence="10" id="KW-1185">Reference proteome</keyword>
<dbReference type="Proteomes" id="UP000192578">
    <property type="component" value="Unassembled WGS sequence"/>
</dbReference>
<keyword evidence="7" id="KW-0812">Transmembrane</keyword>